<reference evidence="4 5" key="2">
    <citation type="submission" date="2019-09" db="EMBL/GenBank/DDBJ databases">
        <title>Complete Genome Sequence and Methylome Analysis of free living Spirochaetas.</title>
        <authorList>
            <person name="Leshcheva N."/>
            <person name="Mikheeva N."/>
        </authorList>
    </citation>
    <scope>NUCLEOTIDE SEQUENCE [LARGE SCALE GENOMIC DNA]</scope>
    <source>
        <strain evidence="4 5">P</strain>
    </source>
</reference>
<dbReference type="EMBL" id="CP035807">
    <property type="protein sequence ID" value="QEN04722.1"/>
    <property type="molecule type" value="Genomic_DNA"/>
</dbReference>
<evidence type="ECO:0000256" key="2">
    <source>
        <dbReference type="ARBA" id="ARBA00023315"/>
    </source>
</evidence>
<evidence type="ECO:0000259" key="3">
    <source>
        <dbReference type="PROSITE" id="PS51186"/>
    </source>
</evidence>
<dbReference type="GO" id="GO:0016747">
    <property type="term" value="F:acyltransferase activity, transferring groups other than amino-acyl groups"/>
    <property type="evidence" value="ECO:0007669"/>
    <property type="project" value="InterPro"/>
</dbReference>
<evidence type="ECO:0000313" key="4">
    <source>
        <dbReference type="EMBL" id="QEN04722.1"/>
    </source>
</evidence>
<dbReference type="Pfam" id="PF13420">
    <property type="entry name" value="Acetyltransf_4"/>
    <property type="match status" value="1"/>
</dbReference>
<keyword evidence="1 4" id="KW-0808">Transferase</keyword>
<dbReference type="AlphaFoldDB" id="A0A5C1QES2"/>
<keyword evidence="2" id="KW-0012">Acyltransferase</keyword>
<dbReference type="PANTHER" id="PTHR43072">
    <property type="entry name" value="N-ACETYLTRANSFERASE"/>
    <property type="match status" value="1"/>
</dbReference>
<dbReference type="PROSITE" id="PS51186">
    <property type="entry name" value="GNAT"/>
    <property type="match status" value="1"/>
</dbReference>
<feature type="domain" description="N-acetyltransferase" evidence="3">
    <location>
        <begin position="1"/>
        <end position="160"/>
    </location>
</feature>
<dbReference type="KEGG" id="sper:EW093_08380"/>
<sequence>MIRNVNIIDSQQICDIYNHYIEHTDITFEEDPVTVVEMSERIKKVTKDMPWIVYEEDGKILGYAYASPWRVRAAYRFCAETSLYVDINLSHRGVGTKLYKQLILELKDLGIHSVLGCLAMPNDKSQGLHEKLGFTKVAHFPEVGFKFGHWIDVGYWQLNL</sequence>
<dbReference type="SUPFAM" id="SSF55729">
    <property type="entry name" value="Acyl-CoA N-acyltransferases (Nat)"/>
    <property type="match status" value="1"/>
</dbReference>
<keyword evidence="5" id="KW-1185">Reference proteome</keyword>
<protein>
    <submittedName>
        <fullName evidence="4">N-acetyltransferase family protein</fullName>
    </submittedName>
</protein>
<dbReference type="CDD" id="cd04301">
    <property type="entry name" value="NAT_SF"/>
    <property type="match status" value="1"/>
</dbReference>
<proteinExistence type="predicted"/>
<dbReference type="NCBIfam" id="NF040504">
    <property type="entry name" value="resist_ArsN1b"/>
    <property type="match status" value="1"/>
</dbReference>
<dbReference type="RefSeq" id="WP_149567965.1">
    <property type="nucleotide sequence ID" value="NZ_CP035807.1"/>
</dbReference>
<dbReference type="InterPro" id="IPR016181">
    <property type="entry name" value="Acyl_CoA_acyltransferase"/>
</dbReference>
<gene>
    <name evidence="4" type="ORF">EW093_08380</name>
</gene>
<dbReference type="OrthoDB" id="9798006at2"/>
<accession>A0A5C1QES2</accession>
<dbReference type="Gene3D" id="3.40.630.30">
    <property type="match status" value="1"/>
</dbReference>
<organism evidence="4 5">
    <name type="scientific">Thiospirochaeta perfilievii</name>
    <dbReference type="NCBI Taxonomy" id="252967"/>
    <lineage>
        <taxon>Bacteria</taxon>
        <taxon>Pseudomonadati</taxon>
        <taxon>Spirochaetota</taxon>
        <taxon>Spirochaetia</taxon>
        <taxon>Spirochaetales</taxon>
        <taxon>Spirochaetaceae</taxon>
        <taxon>Thiospirochaeta</taxon>
    </lineage>
</organism>
<evidence type="ECO:0000256" key="1">
    <source>
        <dbReference type="ARBA" id="ARBA00022679"/>
    </source>
</evidence>
<evidence type="ECO:0000313" key="5">
    <source>
        <dbReference type="Proteomes" id="UP000323824"/>
    </source>
</evidence>
<reference evidence="4 5" key="1">
    <citation type="submission" date="2019-02" db="EMBL/GenBank/DDBJ databases">
        <authorList>
            <person name="Fomenkov A."/>
            <person name="Dubinina G."/>
            <person name="Grabovich M."/>
            <person name="Vincze T."/>
            <person name="Roberts R.J."/>
        </authorList>
    </citation>
    <scope>NUCLEOTIDE SEQUENCE [LARGE SCALE GENOMIC DNA]</scope>
    <source>
        <strain evidence="4 5">P</strain>
    </source>
</reference>
<name>A0A5C1QES2_9SPIO</name>
<dbReference type="PANTHER" id="PTHR43072:SF23">
    <property type="entry name" value="UPF0039 PROTEIN C11D3.02C"/>
    <property type="match status" value="1"/>
</dbReference>
<dbReference type="InterPro" id="IPR000182">
    <property type="entry name" value="GNAT_dom"/>
</dbReference>
<dbReference type="Proteomes" id="UP000323824">
    <property type="component" value="Chromosome"/>
</dbReference>